<evidence type="ECO:0000256" key="7">
    <source>
        <dbReference type="RuleBase" id="RU363032"/>
    </source>
</evidence>
<feature type="transmembrane region" description="Helical" evidence="7">
    <location>
        <begin position="255"/>
        <end position="281"/>
    </location>
</feature>
<dbReference type="InterPro" id="IPR000515">
    <property type="entry name" value="MetI-like"/>
</dbReference>
<gene>
    <name evidence="9" type="ORF">QE375_003620</name>
</gene>
<organism evidence="9 10">
    <name type="scientific">Microbacterium foliorum</name>
    <dbReference type="NCBI Taxonomy" id="104336"/>
    <lineage>
        <taxon>Bacteria</taxon>
        <taxon>Bacillati</taxon>
        <taxon>Actinomycetota</taxon>
        <taxon>Actinomycetes</taxon>
        <taxon>Micrococcales</taxon>
        <taxon>Microbacteriaceae</taxon>
        <taxon>Microbacterium</taxon>
    </lineage>
</organism>
<reference evidence="9 10" key="1">
    <citation type="submission" date="2023-08" db="EMBL/GenBank/DDBJ databases">
        <title>Functional and genomic diversity of the sorghum phyllosphere microbiome.</title>
        <authorList>
            <person name="Shade A."/>
        </authorList>
    </citation>
    <scope>NUCLEOTIDE SEQUENCE [LARGE SCALE GENOMIC DNA]</scope>
    <source>
        <strain evidence="9 10">SORGH_AS_0445</strain>
    </source>
</reference>
<keyword evidence="10" id="KW-1185">Reference proteome</keyword>
<dbReference type="Proteomes" id="UP001249291">
    <property type="component" value="Unassembled WGS sequence"/>
</dbReference>
<evidence type="ECO:0000256" key="2">
    <source>
        <dbReference type="ARBA" id="ARBA00022448"/>
    </source>
</evidence>
<dbReference type="PANTHER" id="PTHR43163:SF6">
    <property type="entry name" value="DIPEPTIDE TRANSPORT SYSTEM PERMEASE PROTEIN DPPB-RELATED"/>
    <property type="match status" value="1"/>
</dbReference>
<accession>A0ABU1HVI2</accession>
<dbReference type="CDD" id="cd06261">
    <property type="entry name" value="TM_PBP2"/>
    <property type="match status" value="1"/>
</dbReference>
<keyword evidence="6 7" id="KW-0472">Membrane</keyword>
<feature type="transmembrane region" description="Helical" evidence="7">
    <location>
        <begin position="118"/>
        <end position="141"/>
    </location>
</feature>
<protein>
    <submittedName>
        <fullName evidence="9">Peptide/nickel transport system permease protein</fullName>
    </submittedName>
</protein>
<name>A0ABU1HVI2_9MICO</name>
<feature type="domain" description="ABC transmembrane type-1" evidence="8">
    <location>
        <begin position="114"/>
        <end position="320"/>
    </location>
</feature>
<dbReference type="PROSITE" id="PS50928">
    <property type="entry name" value="ABC_TM1"/>
    <property type="match status" value="1"/>
</dbReference>
<evidence type="ECO:0000256" key="1">
    <source>
        <dbReference type="ARBA" id="ARBA00004651"/>
    </source>
</evidence>
<keyword evidence="4 7" id="KW-0812">Transmembrane</keyword>
<proteinExistence type="inferred from homology"/>
<feature type="transmembrane region" description="Helical" evidence="7">
    <location>
        <begin position="301"/>
        <end position="323"/>
    </location>
</feature>
<comment type="similarity">
    <text evidence="7">Belongs to the binding-protein-dependent transport system permease family.</text>
</comment>
<keyword evidence="3" id="KW-1003">Cell membrane</keyword>
<evidence type="ECO:0000313" key="10">
    <source>
        <dbReference type="Proteomes" id="UP001249291"/>
    </source>
</evidence>
<dbReference type="InterPro" id="IPR035906">
    <property type="entry name" value="MetI-like_sf"/>
</dbReference>
<evidence type="ECO:0000256" key="5">
    <source>
        <dbReference type="ARBA" id="ARBA00022989"/>
    </source>
</evidence>
<sequence length="332" mass="35755">MTDVITTPRAAKRGPRGTLSGMRLVWRFLSGIAVLFVVSIIVFVVTQALPGDLPRLVLGVDAGEEQVEALRVQLGLDRPPLEQYWGWFTGVLSGDWGTSLVSGRPVVEVLGFRIVNSFTLIAIAMLVAVPLSFVVGVWTAARRETVGDRAMLTFSMVTNSLPDFVLGTLLVVLLGTTVFPLFPPVSLFPPGDLPWWYPAQLVLPVMTLVIMAVTYLYRLVRASVIDVLDSEYVQMAHLKGLRGGTILFRHALPNAVIPAVQAASIVFAVSLGGLVVIENLFTFPGVGSALSSAIATHDIPVLQACVLLIATTFFICNTIADLLSARFGLGDR</sequence>
<feature type="transmembrane region" description="Helical" evidence="7">
    <location>
        <begin position="161"/>
        <end position="183"/>
    </location>
</feature>
<keyword evidence="2 7" id="KW-0813">Transport</keyword>
<dbReference type="InterPro" id="IPR045621">
    <property type="entry name" value="BPD_transp_1_N"/>
</dbReference>
<dbReference type="EMBL" id="JAVIZQ010000001">
    <property type="protein sequence ID" value="MDR6144066.1"/>
    <property type="molecule type" value="Genomic_DNA"/>
</dbReference>
<keyword evidence="5 7" id="KW-1133">Transmembrane helix</keyword>
<evidence type="ECO:0000259" key="8">
    <source>
        <dbReference type="PROSITE" id="PS50928"/>
    </source>
</evidence>
<feature type="transmembrane region" description="Helical" evidence="7">
    <location>
        <begin position="24"/>
        <end position="49"/>
    </location>
</feature>
<evidence type="ECO:0000256" key="4">
    <source>
        <dbReference type="ARBA" id="ARBA00022692"/>
    </source>
</evidence>
<comment type="subcellular location">
    <subcellularLocation>
        <location evidence="1 7">Cell membrane</location>
        <topology evidence="1 7">Multi-pass membrane protein</topology>
    </subcellularLocation>
</comment>
<evidence type="ECO:0000256" key="6">
    <source>
        <dbReference type="ARBA" id="ARBA00023136"/>
    </source>
</evidence>
<dbReference type="Pfam" id="PF00528">
    <property type="entry name" value="BPD_transp_1"/>
    <property type="match status" value="1"/>
</dbReference>
<evidence type="ECO:0000313" key="9">
    <source>
        <dbReference type="EMBL" id="MDR6144066.1"/>
    </source>
</evidence>
<dbReference type="PANTHER" id="PTHR43163">
    <property type="entry name" value="DIPEPTIDE TRANSPORT SYSTEM PERMEASE PROTEIN DPPB-RELATED"/>
    <property type="match status" value="1"/>
</dbReference>
<evidence type="ECO:0000256" key="3">
    <source>
        <dbReference type="ARBA" id="ARBA00022475"/>
    </source>
</evidence>
<dbReference type="Gene3D" id="1.10.3720.10">
    <property type="entry name" value="MetI-like"/>
    <property type="match status" value="1"/>
</dbReference>
<dbReference type="Pfam" id="PF19300">
    <property type="entry name" value="BPD_transp_1_N"/>
    <property type="match status" value="1"/>
</dbReference>
<feature type="transmembrane region" description="Helical" evidence="7">
    <location>
        <begin position="195"/>
        <end position="217"/>
    </location>
</feature>
<comment type="caution">
    <text evidence="9">The sequence shown here is derived from an EMBL/GenBank/DDBJ whole genome shotgun (WGS) entry which is preliminary data.</text>
</comment>
<dbReference type="SUPFAM" id="SSF161098">
    <property type="entry name" value="MetI-like"/>
    <property type="match status" value="1"/>
</dbReference>